<evidence type="ECO:0000313" key="5">
    <source>
        <dbReference type="EMBL" id="KKS84642.1"/>
    </source>
</evidence>
<dbReference type="PATRIC" id="fig|1618436.3.peg.856"/>
<keyword evidence="4" id="KW-0694">RNA-binding</keyword>
<organism evidence="5 6">
    <name type="scientific">Candidatus Gottesmanbacteria bacterium GW2011_GWA1_43_11</name>
    <dbReference type="NCBI Taxonomy" id="1618436"/>
    <lineage>
        <taxon>Bacteria</taxon>
        <taxon>Candidatus Gottesmaniibacteriota</taxon>
    </lineage>
</organism>
<accession>A0A0G1CGJ3</accession>
<dbReference type="Pfam" id="PF00276">
    <property type="entry name" value="Ribosomal_L23"/>
    <property type="match status" value="1"/>
</dbReference>
<comment type="function">
    <text evidence="4">One of the early assembly proteins it binds 23S rRNA. One of the proteins that surrounds the polypeptide exit tunnel on the outside of the ribosome. Forms the main docking site for trigger factor binding to the ribosome.</text>
</comment>
<dbReference type="NCBIfam" id="NF004363">
    <property type="entry name" value="PRK05738.2-4"/>
    <property type="match status" value="1"/>
</dbReference>
<dbReference type="InterPro" id="IPR012678">
    <property type="entry name" value="Ribosomal_uL23/eL15/eS24_sf"/>
</dbReference>
<evidence type="ECO:0000256" key="4">
    <source>
        <dbReference type="HAMAP-Rule" id="MF_01369"/>
    </source>
</evidence>
<dbReference type="GO" id="GO:0003735">
    <property type="term" value="F:structural constituent of ribosome"/>
    <property type="evidence" value="ECO:0007669"/>
    <property type="project" value="InterPro"/>
</dbReference>
<dbReference type="InterPro" id="IPR012677">
    <property type="entry name" value="Nucleotide-bd_a/b_plait_sf"/>
</dbReference>
<protein>
    <recommendedName>
        <fullName evidence="4">Large ribosomal subunit protein uL23</fullName>
    </recommendedName>
</protein>
<dbReference type="InterPro" id="IPR013025">
    <property type="entry name" value="Ribosomal_uL23-like"/>
</dbReference>
<dbReference type="GO" id="GO:1990904">
    <property type="term" value="C:ribonucleoprotein complex"/>
    <property type="evidence" value="ECO:0007669"/>
    <property type="project" value="UniProtKB-KW"/>
</dbReference>
<evidence type="ECO:0000256" key="1">
    <source>
        <dbReference type="ARBA" id="ARBA00006700"/>
    </source>
</evidence>
<comment type="similarity">
    <text evidence="1 4">Belongs to the universal ribosomal protein uL23 family.</text>
</comment>
<dbReference type="Gene3D" id="3.30.70.330">
    <property type="match status" value="1"/>
</dbReference>
<dbReference type="GO" id="GO:0005840">
    <property type="term" value="C:ribosome"/>
    <property type="evidence" value="ECO:0007669"/>
    <property type="project" value="UniProtKB-KW"/>
</dbReference>
<dbReference type="HAMAP" id="MF_01369_B">
    <property type="entry name" value="Ribosomal_uL23_B"/>
    <property type="match status" value="1"/>
</dbReference>
<evidence type="ECO:0000256" key="3">
    <source>
        <dbReference type="ARBA" id="ARBA00023274"/>
    </source>
</evidence>
<dbReference type="GO" id="GO:0006412">
    <property type="term" value="P:translation"/>
    <property type="evidence" value="ECO:0007669"/>
    <property type="project" value="UniProtKB-UniRule"/>
</dbReference>
<proteinExistence type="inferred from homology"/>
<comment type="subunit">
    <text evidence="4">Part of the 50S ribosomal subunit. Contacts protein L29, and trigger factor when it is bound to the ribosome.</text>
</comment>
<dbReference type="GO" id="GO:0019843">
    <property type="term" value="F:rRNA binding"/>
    <property type="evidence" value="ECO:0007669"/>
    <property type="project" value="UniProtKB-UniRule"/>
</dbReference>
<keyword evidence="3 4" id="KW-0687">Ribonucleoprotein</keyword>
<keyword evidence="2 4" id="KW-0689">Ribosomal protein</keyword>
<reference evidence="5 6" key="1">
    <citation type="journal article" date="2015" name="Nature">
        <title>rRNA introns, odd ribosomes, and small enigmatic genomes across a large radiation of phyla.</title>
        <authorList>
            <person name="Brown C.T."/>
            <person name="Hug L.A."/>
            <person name="Thomas B.C."/>
            <person name="Sharon I."/>
            <person name="Castelle C.J."/>
            <person name="Singh A."/>
            <person name="Wilkins M.J."/>
            <person name="Williams K.H."/>
            <person name="Banfield J.F."/>
        </authorList>
    </citation>
    <scope>NUCLEOTIDE SEQUENCE [LARGE SCALE GENOMIC DNA]</scope>
</reference>
<dbReference type="SUPFAM" id="SSF54189">
    <property type="entry name" value="Ribosomal proteins S24e, L23 and L15e"/>
    <property type="match status" value="1"/>
</dbReference>
<comment type="caution">
    <text evidence="5">The sequence shown here is derived from an EMBL/GenBank/DDBJ whole genome shotgun (WGS) entry which is preliminary data.</text>
</comment>
<dbReference type="AlphaFoldDB" id="A0A0G1CGJ3"/>
<name>A0A0G1CGJ3_9BACT</name>
<keyword evidence="4" id="KW-0699">rRNA-binding</keyword>
<evidence type="ECO:0000313" key="6">
    <source>
        <dbReference type="Proteomes" id="UP000034543"/>
    </source>
</evidence>
<evidence type="ECO:0000256" key="2">
    <source>
        <dbReference type="ARBA" id="ARBA00022980"/>
    </source>
</evidence>
<dbReference type="EMBL" id="LCFB01000016">
    <property type="protein sequence ID" value="KKS84642.1"/>
    <property type="molecule type" value="Genomic_DNA"/>
</dbReference>
<dbReference type="Proteomes" id="UP000034543">
    <property type="component" value="Unassembled WGS sequence"/>
</dbReference>
<sequence>MTVIIRPIITEKSLQLAQKGWYTFQVAKQSHKVHVARAVNELYKVKVLDVRSITVPGKEMKTGRKRTVRKTSAWKKALVKLAKEQTIAVFSTGEKK</sequence>
<gene>
    <name evidence="4" type="primary">rplW</name>
    <name evidence="5" type="ORF">UV59_C0016G0030</name>
</gene>
<dbReference type="STRING" id="1618436.UV59_C0016G0030"/>